<dbReference type="Proteomes" id="UP000289738">
    <property type="component" value="Chromosome A03"/>
</dbReference>
<name>A0A445DQW3_ARAHY</name>
<keyword evidence="2" id="KW-1185">Reference proteome</keyword>
<evidence type="ECO:0000313" key="1">
    <source>
        <dbReference type="EMBL" id="RYR65559.1"/>
    </source>
</evidence>
<gene>
    <name evidence="1" type="ORF">Ahy_A03g011494</name>
</gene>
<reference evidence="1 2" key="1">
    <citation type="submission" date="2019-01" db="EMBL/GenBank/DDBJ databases">
        <title>Sequencing of cultivated peanut Arachis hypogaea provides insights into genome evolution and oil improvement.</title>
        <authorList>
            <person name="Chen X."/>
        </authorList>
    </citation>
    <scope>NUCLEOTIDE SEQUENCE [LARGE SCALE GENOMIC DNA]</scope>
    <source>
        <strain evidence="2">cv. Fuhuasheng</strain>
        <tissue evidence="1">Leaves</tissue>
    </source>
</reference>
<dbReference type="EMBL" id="SDMP01000003">
    <property type="protein sequence ID" value="RYR65559.1"/>
    <property type="molecule type" value="Genomic_DNA"/>
</dbReference>
<evidence type="ECO:0000313" key="2">
    <source>
        <dbReference type="Proteomes" id="UP000289738"/>
    </source>
</evidence>
<proteinExistence type="predicted"/>
<protein>
    <recommendedName>
        <fullName evidence="3">Protein FAR1-RELATED SEQUENCE</fullName>
    </recommendedName>
</protein>
<comment type="caution">
    <text evidence="1">The sequence shown here is derived from an EMBL/GenBank/DDBJ whole genome shotgun (WGS) entry which is preliminary data.</text>
</comment>
<sequence length="229" mass="25815">MSNEDYVDDTNNVDGFHGNLENPLRNSDELLDDDIFMDANLANAEVGASESNEGTHFDQLDESYKIDGWEDIGKTEFLNIVDVDIKRYHFSDLGVAFDFYNAFAKSKGFSGRKNDTNNVDGFHGNLENPLRNSDELLDDDIFMDANLANAEVGASESNEGTHFDQLDESYKIDGWEDIGKTEFLNIVDVDIKRYHFSDLGVAFDFYNAFAKSKGFSGRKSKTRKHNGII</sequence>
<evidence type="ECO:0008006" key="3">
    <source>
        <dbReference type="Google" id="ProtNLM"/>
    </source>
</evidence>
<dbReference type="AlphaFoldDB" id="A0A445DQW3"/>
<accession>A0A445DQW3</accession>
<organism evidence="1 2">
    <name type="scientific">Arachis hypogaea</name>
    <name type="common">Peanut</name>
    <dbReference type="NCBI Taxonomy" id="3818"/>
    <lineage>
        <taxon>Eukaryota</taxon>
        <taxon>Viridiplantae</taxon>
        <taxon>Streptophyta</taxon>
        <taxon>Embryophyta</taxon>
        <taxon>Tracheophyta</taxon>
        <taxon>Spermatophyta</taxon>
        <taxon>Magnoliopsida</taxon>
        <taxon>eudicotyledons</taxon>
        <taxon>Gunneridae</taxon>
        <taxon>Pentapetalae</taxon>
        <taxon>rosids</taxon>
        <taxon>fabids</taxon>
        <taxon>Fabales</taxon>
        <taxon>Fabaceae</taxon>
        <taxon>Papilionoideae</taxon>
        <taxon>50 kb inversion clade</taxon>
        <taxon>dalbergioids sensu lato</taxon>
        <taxon>Dalbergieae</taxon>
        <taxon>Pterocarpus clade</taxon>
        <taxon>Arachis</taxon>
    </lineage>
</organism>